<dbReference type="AlphaFoldDB" id="A3IJV7"/>
<protein>
    <recommendedName>
        <fullName evidence="1">PIN domain-containing protein</fullName>
    </recommendedName>
</protein>
<dbReference type="Gene3D" id="3.40.50.1010">
    <property type="entry name" value="5'-nuclease"/>
    <property type="match status" value="1"/>
</dbReference>
<sequence>MNGMKLDYLIDTNIFISLFNDQLSEPIPDSQLGYSIITKIELLSFTSLSEEEEKLIRTSLKSLSEISLNSNIADIAEKTIQLRQKYNLKIPDAIIVSSAWETQSILITNDQQLKKINEIEIISLGTKTP</sequence>
<dbReference type="Pfam" id="PF01850">
    <property type="entry name" value="PIN"/>
    <property type="match status" value="1"/>
</dbReference>
<keyword evidence="3" id="KW-1185">Reference proteome</keyword>
<name>A3IJV7_9CHRO</name>
<dbReference type="CDD" id="cd18738">
    <property type="entry name" value="PIN_VapC4-5_FitB-like"/>
    <property type="match status" value="1"/>
</dbReference>
<gene>
    <name evidence="2" type="ORF">CY0110_19877</name>
</gene>
<accession>A3IJV7</accession>
<proteinExistence type="predicted"/>
<organism evidence="2 3">
    <name type="scientific">Crocosphaera chwakensis CCY0110</name>
    <dbReference type="NCBI Taxonomy" id="391612"/>
    <lineage>
        <taxon>Bacteria</taxon>
        <taxon>Bacillati</taxon>
        <taxon>Cyanobacteriota</taxon>
        <taxon>Cyanophyceae</taxon>
        <taxon>Oscillatoriophycideae</taxon>
        <taxon>Chroococcales</taxon>
        <taxon>Aphanothecaceae</taxon>
        <taxon>Crocosphaera</taxon>
        <taxon>Crocosphaera chwakensis</taxon>
    </lineage>
</organism>
<dbReference type="SUPFAM" id="SSF88723">
    <property type="entry name" value="PIN domain-like"/>
    <property type="match status" value="1"/>
</dbReference>
<dbReference type="InterPro" id="IPR002716">
    <property type="entry name" value="PIN_dom"/>
</dbReference>
<evidence type="ECO:0000259" key="1">
    <source>
        <dbReference type="Pfam" id="PF01850"/>
    </source>
</evidence>
<dbReference type="EMBL" id="AAXW01000002">
    <property type="protein sequence ID" value="EAZ94089.1"/>
    <property type="molecule type" value="Genomic_DNA"/>
</dbReference>
<feature type="domain" description="PIN" evidence="1">
    <location>
        <begin position="8"/>
        <end position="117"/>
    </location>
</feature>
<dbReference type="InterPro" id="IPR029060">
    <property type="entry name" value="PIN-like_dom_sf"/>
</dbReference>
<reference evidence="2 3" key="1">
    <citation type="submission" date="2007-03" db="EMBL/GenBank/DDBJ databases">
        <authorList>
            <person name="Stal L."/>
            <person name="Ferriera S."/>
            <person name="Johnson J."/>
            <person name="Kravitz S."/>
            <person name="Beeson K."/>
            <person name="Sutton G."/>
            <person name="Rogers Y.-H."/>
            <person name="Friedman R."/>
            <person name="Frazier M."/>
            <person name="Venter J.C."/>
        </authorList>
    </citation>
    <scope>NUCLEOTIDE SEQUENCE [LARGE SCALE GENOMIC DNA]</scope>
    <source>
        <strain evidence="2 3">CCY0110</strain>
    </source>
</reference>
<comment type="caution">
    <text evidence="2">The sequence shown here is derived from an EMBL/GenBank/DDBJ whole genome shotgun (WGS) entry which is preliminary data.</text>
</comment>
<evidence type="ECO:0000313" key="2">
    <source>
        <dbReference type="EMBL" id="EAZ94089.1"/>
    </source>
</evidence>
<dbReference type="eggNOG" id="COG1487">
    <property type="taxonomic scope" value="Bacteria"/>
</dbReference>
<dbReference type="Proteomes" id="UP000003781">
    <property type="component" value="Unassembled WGS sequence"/>
</dbReference>
<evidence type="ECO:0000313" key="3">
    <source>
        <dbReference type="Proteomes" id="UP000003781"/>
    </source>
</evidence>